<evidence type="ECO:0000313" key="2">
    <source>
        <dbReference type="Proteomes" id="UP000000740"/>
    </source>
</evidence>
<accession>B9LWV3</accession>
<evidence type="ECO:0000313" key="1">
    <source>
        <dbReference type="EMBL" id="ACM58944.1"/>
    </source>
</evidence>
<dbReference type="KEGG" id="hla:Hlac_3432"/>
<organism evidence="1 2">
    <name type="scientific">Halorubrum lacusprofundi (strain ATCC 49239 / DSM 5036 / JCM 8891 / ACAM 34)</name>
    <dbReference type="NCBI Taxonomy" id="416348"/>
    <lineage>
        <taxon>Archaea</taxon>
        <taxon>Methanobacteriati</taxon>
        <taxon>Methanobacteriota</taxon>
        <taxon>Stenosarchaea group</taxon>
        <taxon>Halobacteria</taxon>
        <taxon>Halobacteriales</taxon>
        <taxon>Haloferacaceae</taxon>
        <taxon>Halorubrum</taxon>
    </lineage>
</organism>
<dbReference type="AlphaFoldDB" id="B9LWV3"/>
<dbReference type="Proteomes" id="UP000000740">
    <property type="component" value="Plasmid pHLAC01"/>
</dbReference>
<dbReference type="HOGENOM" id="CLU_2748028_0_0_2"/>
<sequence length="70" mass="7876">MSCPLDILTVMFVLNFNDKPLPEVWIYVLKFNECIGSPGIRDSICSRDVDGDLGSDPISIWEPISEFGNR</sequence>
<protein>
    <submittedName>
        <fullName evidence="1">Uncharacterized protein</fullName>
    </submittedName>
</protein>
<keyword evidence="2" id="KW-1185">Reference proteome</keyword>
<dbReference type="EMBL" id="CP001367">
    <property type="protein sequence ID" value="ACM58944.1"/>
    <property type="molecule type" value="Genomic_DNA"/>
</dbReference>
<gene>
    <name evidence="1" type="ordered locus">Hlac_3432</name>
</gene>
<reference evidence="1 2" key="1">
    <citation type="journal article" date="2016" name="Stand. Genomic Sci.">
        <title>Complete genome sequence of the Antarctic Halorubrum lacusprofundi type strain ACAM 34.</title>
        <authorList>
            <person name="Anderson I.J."/>
            <person name="DasSarma P."/>
            <person name="Lucas S."/>
            <person name="Copeland A."/>
            <person name="Lapidus A."/>
            <person name="Del Rio T.G."/>
            <person name="Tice H."/>
            <person name="Dalin E."/>
            <person name="Bruce D.C."/>
            <person name="Goodwin L."/>
            <person name="Pitluck S."/>
            <person name="Sims D."/>
            <person name="Brettin T.S."/>
            <person name="Detter J.C."/>
            <person name="Han C.S."/>
            <person name="Larimer F."/>
            <person name="Hauser L."/>
            <person name="Land M."/>
            <person name="Ivanova N."/>
            <person name="Richardson P."/>
            <person name="Cavicchioli R."/>
            <person name="DasSarma S."/>
            <person name="Woese C.R."/>
            <person name="Kyrpides N.C."/>
        </authorList>
    </citation>
    <scope>NUCLEOTIDE SEQUENCE [LARGE SCALE GENOMIC DNA]</scope>
    <source>
        <strain evidence="2">ATCC 49239 / DSM 5036 / JCM 8891 / ACAM 34</strain>
    </source>
</reference>
<keyword evidence="1" id="KW-0614">Plasmid</keyword>
<name>B9LWV3_HALLT</name>
<geneLocation type="plasmid" evidence="1 2">
    <name>pHLAC01</name>
</geneLocation>
<proteinExistence type="predicted"/>